<protein>
    <recommendedName>
        <fullName evidence="3">Starch-binding associating with outer membrane</fullName>
    </recommendedName>
</protein>
<gene>
    <name evidence="1" type="ordered locus">Solca_3374</name>
</gene>
<dbReference type="eggNOG" id="COG0521">
    <property type="taxonomic scope" value="Bacteria"/>
</dbReference>
<name>H8KX52_SOLCM</name>
<sequence>MKRKLLYVFLGVLTCATTLPSCDKYLDINQNPNTAERVDPKLLFSFASTSYINLRSGGDLYIPMALAGQSITTGGNNPTGWGTPSEEQYQISTFSLSNPWRAYYTTIGANLKQAISLAESASPKNNNAAAQCKILLALVAYEITTVYGDIPFSEAWNVDITYPKFDSQQSVLNGSIALIDDALAQFDDASSLKISDYDLFYKGDLSKWKRLAKSVKLRTLMTMVDKDPSVATKIGQMVTEGGLINSSGDNLKIAYQTTSGKKNPKFAINEQYNGGQNFFFGSKYVVDFMRNLNDPRLPKFFSKPAEADNYYGIEPGADGDDKHDVRISNALQAADAPEVIFTYQEELFYEAEIHARGLGVPTDLAVANTLYKKAVEESCKSYGIDATSAATFATALPNLSTVPTPVALINMHHWVDKMDRGVDAFTQWRRSGSEGHEVPMLGLPINAPAGGLFRRYEYPTTELSANPSAPKELIKYHEKMWFDL</sequence>
<evidence type="ECO:0008006" key="3">
    <source>
        <dbReference type="Google" id="ProtNLM"/>
    </source>
</evidence>
<dbReference type="RefSeq" id="WP_014681604.1">
    <property type="nucleotide sequence ID" value="NC_017770.1"/>
</dbReference>
<dbReference type="KEGG" id="scn:Solca_3374"/>
<dbReference type="Pfam" id="PF12771">
    <property type="entry name" value="SusD-like_2"/>
    <property type="match status" value="1"/>
</dbReference>
<dbReference type="OrthoDB" id="622163at2"/>
<dbReference type="AlphaFoldDB" id="H8KX52"/>
<evidence type="ECO:0000313" key="2">
    <source>
        <dbReference type="Proteomes" id="UP000007590"/>
    </source>
</evidence>
<dbReference type="Gene3D" id="1.25.40.390">
    <property type="match status" value="1"/>
</dbReference>
<accession>H8KX52</accession>
<dbReference type="Proteomes" id="UP000007590">
    <property type="component" value="Chromosome"/>
</dbReference>
<organism evidence="1 2">
    <name type="scientific">Solitalea canadensis (strain ATCC 29591 / DSM 3403 / JCM 21819 / LMG 8368 / NBRC 15130 / NCIMB 12057 / USAM 9D)</name>
    <name type="common">Flexibacter canadensis</name>
    <dbReference type="NCBI Taxonomy" id="929556"/>
    <lineage>
        <taxon>Bacteria</taxon>
        <taxon>Pseudomonadati</taxon>
        <taxon>Bacteroidota</taxon>
        <taxon>Sphingobacteriia</taxon>
        <taxon>Sphingobacteriales</taxon>
        <taxon>Sphingobacteriaceae</taxon>
        <taxon>Solitalea</taxon>
    </lineage>
</organism>
<reference evidence="1" key="1">
    <citation type="submission" date="2012-02" db="EMBL/GenBank/DDBJ databases">
        <title>The complete genome of Solitalea canadensis DSM 3403.</title>
        <authorList>
            <consortium name="US DOE Joint Genome Institute (JGI-PGF)"/>
            <person name="Lucas S."/>
            <person name="Copeland A."/>
            <person name="Lapidus A."/>
            <person name="Glavina del Rio T."/>
            <person name="Dalin E."/>
            <person name="Tice H."/>
            <person name="Bruce D."/>
            <person name="Goodwin L."/>
            <person name="Pitluck S."/>
            <person name="Peters L."/>
            <person name="Ovchinnikova G."/>
            <person name="Lu M."/>
            <person name="Kyrpides N."/>
            <person name="Mavromatis K."/>
            <person name="Ivanova N."/>
            <person name="Brettin T."/>
            <person name="Detter J.C."/>
            <person name="Han C."/>
            <person name="Larimer F."/>
            <person name="Land M."/>
            <person name="Hauser L."/>
            <person name="Markowitz V."/>
            <person name="Cheng J.-F."/>
            <person name="Hugenholtz P."/>
            <person name="Woyke T."/>
            <person name="Wu D."/>
            <person name="Spring S."/>
            <person name="Schroeder M."/>
            <person name="Kopitz M."/>
            <person name="Brambilla E."/>
            <person name="Klenk H.-P."/>
            <person name="Eisen J.A."/>
        </authorList>
    </citation>
    <scope>NUCLEOTIDE SEQUENCE</scope>
    <source>
        <strain evidence="1">DSM 3403</strain>
    </source>
</reference>
<dbReference type="HOGENOM" id="CLU_025928_3_0_10"/>
<dbReference type="SUPFAM" id="SSF48452">
    <property type="entry name" value="TPR-like"/>
    <property type="match status" value="1"/>
</dbReference>
<dbReference type="EMBL" id="CP003349">
    <property type="protein sequence ID" value="AFD08381.1"/>
    <property type="molecule type" value="Genomic_DNA"/>
</dbReference>
<dbReference type="STRING" id="929556.Solca_3374"/>
<evidence type="ECO:0000313" key="1">
    <source>
        <dbReference type="EMBL" id="AFD08381.1"/>
    </source>
</evidence>
<dbReference type="InterPro" id="IPR041662">
    <property type="entry name" value="SusD-like_2"/>
</dbReference>
<dbReference type="InterPro" id="IPR011990">
    <property type="entry name" value="TPR-like_helical_dom_sf"/>
</dbReference>
<keyword evidence="2" id="KW-1185">Reference proteome</keyword>
<proteinExistence type="predicted"/>